<dbReference type="EMBL" id="JAJFZV010000018">
    <property type="protein sequence ID" value="MCC3299276.1"/>
    <property type="molecule type" value="Genomic_DNA"/>
</dbReference>
<evidence type="ECO:0000259" key="5">
    <source>
        <dbReference type="Pfam" id="PF13657"/>
    </source>
</evidence>
<dbReference type="Pfam" id="PF07804">
    <property type="entry name" value="HipA_C"/>
    <property type="match status" value="1"/>
</dbReference>
<dbReference type="RefSeq" id="WP_227897264.1">
    <property type="nucleotide sequence ID" value="NZ_CP099467.1"/>
</dbReference>
<dbReference type="InterPro" id="IPR017508">
    <property type="entry name" value="HipA_N1"/>
</dbReference>
<evidence type="ECO:0000256" key="2">
    <source>
        <dbReference type="ARBA" id="ARBA00022679"/>
    </source>
</evidence>
<feature type="domain" description="HipA-like C-terminal" evidence="4">
    <location>
        <begin position="148"/>
        <end position="380"/>
    </location>
</feature>
<dbReference type="NCBIfam" id="TIGR03071">
    <property type="entry name" value="couple_hipA"/>
    <property type="match status" value="1"/>
</dbReference>
<keyword evidence="7" id="KW-1185">Reference proteome</keyword>
<evidence type="ECO:0000313" key="7">
    <source>
        <dbReference type="Proteomes" id="UP001139158"/>
    </source>
</evidence>
<evidence type="ECO:0000256" key="3">
    <source>
        <dbReference type="ARBA" id="ARBA00022777"/>
    </source>
</evidence>
<proteinExistence type="inferred from homology"/>
<dbReference type="InterPro" id="IPR012893">
    <property type="entry name" value="HipA-like_C"/>
</dbReference>
<dbReference type="AlphaFoldDB" id="A0A9X1SE52"/>
<name>A0A9X1SE52_9MICC</name>
<evidence type="ECO:0000313" key="6">
    <source>
        <dbReference type="EMBL" id="MCC3299276.1"/>
    </source>
</evidence>
<organism evidence="6 7">
    <name type="scientific">Arthrobacter caoxuetaonis</name>
    <dbReference type="NCBI Taxonomy" id="2886935"/>
    <lineage>
        <taxon>Bacteria</taxon>
        <taxon>Bacillati</taxon>
        <taxon>Actinomycetota</taxon>
        <taxon>Actinomycetes</taxon>
        <taxon>Micrococcales</taxon>
        <taxon>Micrococcaceae</taxon>
        <taxon>Arthrobacter</taxon>
    </lineage>
</organism>
<accession>A0A9X1SE52</accession>
<dbReference type="Proteomes" id="UP001139158">
    <property type="component" value="Unassembled WGS sequence"/>
</dbReference>
<dbReference type="Gene3D" id="1.10.1070.20">
    <property type="match status" value="1"/>
</dbReference>
<keyword evidence="3" id="KW-0418">Kinase</keyword>
<evidence type="ECO:0000259" key="4">
    <source>
        <dbReference type="Pfam" id="PF07804"/>
    </source>
</evidence>
<dbReference type="InterPro" id="IPR052028">
    <property type="entry name" value="HipA_Ser/Thr_kinase"/>
</dbReference>
<dbReference type="Pfam" id="PF13657">
    <property type="entry name" value="Couple_hipA"/>
    <property type="match status" value="1"/>
</dbReference>
<dbReference type="PANTHER" id="PTHR37419">
    <property type="entry name" value="SERINE/THREONINE-PROTEIN KINASE TOXIN HIPA"/>
    <property type="match status" value="1"/>
</dbReference>
<keyword evidence="2" id="KW-0808">Transferase</keyword>
<comment type="caution">
    <text evidence="6">The sequence shown here is derived from an EMBL/GenBank/DDBJ whole genome shotgun (WGS) entry which is preliminary data.</text>
</comment>
<dbReference type="GO" id="GO:0005829">
    <property type="term" value="C:cytosol"/>
    <property type="evidence" value="ECO:0007669"/>
    <property type="project" value="TreeGrafter"/>
</dbReference>
<gene>
    <name evidence="6" type="ORF">LJ757_15910</name>
</gene>
<sequence>MSAPRFLNVFLRGRHIGELRGKDLRLSFQYDSATVAEYGAGSILLSLSMPVRRKRYEGPEVYNYFDGLLPEGQVRAHLASQNNVSTPDAYGLLTVLGADCAGAVQVLPPEVEPEAPLAAAPMTEDQVTAAVESLPTWELPEGFLVTASLGGVQSKVLLTRLADGWAWPGRGAASTHIIKPAPTDAAIPLLLPSEHWALSLAAAAGLPAASTSMETFGSRQAIVVERFDRSDDGSRLHQEDFTQALSLPSSSKYEGGLAARSRLGQIAGLAAPFTRSADAFHCDLLRAITFNLLIGNGDAHSKNYSLSLGDNGEVRLAPLYDVAPTLLLYAQSVNAGHAVNRQIRLPYITLEHLVAEAVSWGLGEDAARNTTEAVLHDAAEAAADVPAPVDLEFLQDLIPKRASQLLAGGTAGRTL</sequence>
<reference evidence="6" key="1">
    <citation type="submission" date="2021-10" db="EMBL/GenBank/DDBJ databases">
        <title>Novel species in genus Arthrobacter.</title>
        <authorList>
            <person name="Liu Y."/>
        </authorList>
    </citation>
    <scope>NUCLEOTIDE SEQUENCE</scope>
    <source>
        <strain evidence="6">Zg-Y453</strain>
    </source>
</reference>
<feature type="domain" description="HipA N-terminal subdomain 1" evidence="5">
    <location>
        <begin position="7"/>
        <end position="106"/>
    </location>
</feature>
<comment type="similarity">
    <text evidence="1">Belongs to the HipA Ser/Thr kinase family.</text>
</comment>
<dbReference type="GO" id="GO:0004674">
    <property type="term" value="F:protein serine/threonine kinase activity"/>
    <property type="evidence" value="ECO:0007669"/>
    <property type="project" value="TreeGrafter"/>
</dbReference>
<dbReference type="PANTHER" id="PTHR37419:SF1">
    <property type="entry name" value="SERINE_THREONINE-PROTEIN KINASE TOXIN HIPA"/>
    <property type="match status" value="1"/>
</dbReference>
<protein>
    <submittedName>
        <fullName evidence="6">HipA domain-containing protein</fullName>
    </submittedName>
</protein>
<evidence type="ECO:0000256" key="1">
    <source>
        <dbReference type="ARBA" id="ARBA00010164"/>
    </source>
</evidence>